<evidence type="ECO:0000256" key="4">
    <source>
        <dbReference type="ARBA" id="ARBA00022664"/>
    </source>
</evidence>
<evidence type="ECO:0000256" key="9">
    <source>
        <dbReference type="HAMAP-Rule" id="MF_00104"/>
    </source>
</evidence>
<evidence type="ECO:0000259" key="11">
    <source>
        <dbReference type="PROSITE" id="PS50137"/>
    </source>
</evidence>
<evidence type="ECO:0000256" key="1">
    <source>
        <dbReference type="ARBA" id="ARBA00000109"/>
    </source>
</evidence>
<dbReference type="Gene3D" id="3.30.160.20">
    <property type="match status" value="1"/>
</dbReference>
<evidence type="ECO:0000256" key="10">
    <source>
        <dbReference type="SAM" id="MobiDB-lite"/>
    </source>
</evidence>
<organism evidence="13 14">
    <name type="scientific">Sediminivirga luteola</name>
    <dbReference type="NCBI Taxonomy" id="1774748"/>
    <lineage>
        <taxon>Bacteria</taxon>
        <taxon>Bacillati</taxon>
        <taxon>Actinomycetota</taxon>
        <taxon>Actinomycetes</taxon>
        <taxon>Micrococcales</taxon>
        <taxon>Brevibacteriaceae</taxon>
        <taxon>Sediminivirga</taxon>
    </lineage>
</organism>
<reference evidence="13" key="2">
    <citation type="submission" date="2020-09" db="EMBL/GenBank/DDBJ databases">
        <authorList>
            <person name="Sun Q."/>
            <person name="Zhou Y."/>
        </authorList>
    </citation>
    <scope>NUCLEOTIDE SEQUENCE</scope>
    <source>
        <strain evidence="13">CGMCC 1.12785</strain>
    </source>
</reference>
<keyword evidence="5 9" id="KW-0540">Nuclease</keyword>
<keyword evidence="7 9" id="KW-0378">Hydrolase</keyword>
<dbReference type="EC" id="3.1.26.3" evidence="9"/>
<evidence type="ECO:0000256" key="7">
    <source>
        <dbReference type="ARBA" id="ARBA00022801"/>
    </source>
</evidence>
<dbReference type="GO" id="GO:0003725">
    <property type="term" value="F:double-stranded RNA binding"/>
    <property type="evidence" value="ECO:0007669"/>
    <property type="project" value="TreeGrafter"/>
</dbReference>
<dbReference type="AlphaFoldDB" id="A0A8J2TV95"/>
<dbReference type="PROSITE" id="PS50142">
    <property type="entry name" value="RNASE_3_2"/>
    <property type="match status" value="1"/>
</dbReference>
<evidence type="ECO:0000313" key="14">
    <source>
        <dbReference type="Proteomes" id="UP000616114"/>
    </source>
</evidence>
<comment type="caution">
    <text evidence="13">The sequence shown here is derived from an EMBL/GenBank/DDBJ whole genome shotgun (WGS) entry which is preliminary data.</text>
</comment>
<comment type="similarity">
    <text evidence="2">Belongs to the ribonuclease III family.</text>
</comment>
<evidence type="ECO:0000259" key="12">
    <source>
        <dbReference type="PROSITE" id="PS50142"/>
    </source>
</evidence>
<feature type="compositionally biased region" description="Basic and acidic residues" evidence="10">
    <location>
        <begin position="235"/>
        <end position="257"/>
    </location>
</feature>
<keyword evidence="14" id="KW-1185">Reference proteome</keyword>
<comment type="subcellular location">
    <subcellularLocation>
        <location evidence="9">Cytoplasm</location>
    </subcellularLocation>
</comment>
<dbReference type="NCBIfam" id="TIGR02191">
    <property type="entry name" value="RNaseIII"/>
    <property type="match status" value="1"/>
</dbReference>
<dbReference type="GO" id="GO:0006397">
    <property type="term" value="P:mRNA processing"/>
    <property type="evidence" value="ECO:0007669"/>
    <property type="project" value="UniProtKB-UniRule"/>
</dbReference>
<dbReference type="InterPro" id="IPR036389">
    <property type="entry name" value="RNase_III_sf"/>
</dbReference>
<dbReference type="GO" id="GO:0019843">
    <property type="term" value="F:rRNA binding"/>
    <property type="evidence" value="ECO:0007669"/>
    <property type="project" value="UniProtKB-KW"/>
</dbReference>
<feature type="domain" description="DRBM" evidence="11">
    <location>
        <begin position="165"/>
        <end position="233"/>
    </location>
</feature>
<dbReference type="GO" id="GO:0046872">
    <property type="term" value="F:metal ion binding"/>
    <property type="evidence" value="ECO:0007669"/>
    <property type="project" value="UniProtKB-KW"/>
</dbReference>
<dbReference type="InterPro" id="IPR000999">
    <property type="entry name" value="RNase_III_dom"/>
</dbReference>
<evidence type="ECO:0000313" key="13">
    <source>
        <dbReference type="EMBL" id="GGA03153.1"/>
    </source>
</evidence>
<feature type="binding site" evidence="9">
    <location>
        <position position="51"/>
    </location>
    <ligand>
        <name>Mg(2+)</name>
        <dbReference type="ChEBI" id="CHEBI:18420"/>
    </ligand>
</feature>
<accession>A0A8J2TV95</accession>
<dbReference type="RefSeq" id="WP_188549074.1">
    <property type="nucleotide sequence ID" value="NZ_BMFY01000001.1"/>
</dbReference>
<dbReference type="GO" id="GO:0006364">
    <property type="term" value="P:rRNA processing"/>
    <property type="evidence" value="ECO:0007669"/>
    <property type="project" value="UniProtKB-UniRule"/>
</dbReference>
<keyword evidence="9" id="KW-0963">Cytoplasm</keyword>
<evidence type="ECO:0000256" key="3">
    <source>
        <dbReference type="ARBA" id="ARBA00022552"/>
    </source>
</evidence>
<dbReference type="GO" id="GO:0004525">
    <property type="term" value="F:ribonuclease III activity"/>
    <property type="evidence" value="ECO:0007669"/>
    <property type="project" value="UniProtKB-UniRule"/>
</dbReference>
<dbReference type="PANTHER" id="PTHR11207:SF0">
    <property type="entry name" value="RIBONUCLEASE 3"/>
    <property type="match status" value="1"/>
</dbReference>
<evidence type="ECO:0000256" key="6">
    <source>
        <dbReference type="ARBA" id="ARBA00022759"/>
    </source>
</evidence>
<dbReference type="GO" id="GO:0008033">
    <property type="term" value="P:tRNA processing"/>
    <property type="evidence" value="ECO:0007669"/>
    <property type="project" value="UniProtKB-KW"/>
</dbReference>
<dbReference type="CDD" id="cd00593">
    <property type="entry name" value="RIBOc"/>
    <property type="match status" value="1"/>
</dbReference>
<dbReference type="Proteomes" id="UP000616114">
    <property type="component" value="Unassembled WGS sequence"/>
</dbReference>
<protein>
    <recommendedName>
        <fullName evidence="9">Ribonuclease 3</fullName>
        <ecNumber evidence="9">3.1.26.3</ecNumber>
    </recommendedName>
    <alternativeName>
        <fullName evidence="9">Ribonuclease III</fullName>
        <shortName evidence="9">RNase III</shortName>
    </alternativeName>
</protein>
<dbReference type="PANTHER" id="PTHR11207">
    <property type="entry name" value="RIBONUCLEASE III"/>
    <property type="match status" value="1"/>
</dbReference>
<dbReference type="PROSITE" id="PS00517">
    <property type="entry name" value="RNASE_3_1"/>
    <property type="match status" value="1"/>
</dbReference>
<keyword evidence="9" id="KW-0699">rRNA-binding</keyword>
<dbReference type="EMBL" id="BMFY01000001">
    <property type="protein sequence ID" value="GGA03153.1"/>
    <property type="molecule type" value="Genomic_DNA"/>
</dbReference>
<feature type="active site" evidence="9">
    <location>
        <position position="127"/>
    </location>
</feature>
<gene>
    <name evidence="9 13" type="primary">rnc</name>
    <name evidence="13" type="ORF">GCM10011333_02260</name>
</gene>
<reference evidence="13" key="1">
    <citation type="journal article" date="2014" name="Int. J. Syst. Evol. Microbiol.">
        <title>Complete genome sequence of Corynebacterium casei LMG S-19264T (=DSM 44701T), isolated from a smear-ripened cheese.</title>
        <authorList>
            <consortium name="US DOE Joint Genome Institute (JGI-PGF)"/>
            <person name="Walter F."/>
            <person name="Albersmeier A."/>
            <person name="Kalinowski J."/>
            <person name="Ruckert C."/>
        </authorList>
    </citation>
    <scope>NUCLEOTIDE SEQUENCE</scope>
    <source>
        <strain evidence="13">CGMCC 1.12785</strain>
    </source>
</reference>
<keyword evidence="9" id="KW-0819">tRNA processing</keyword>
<dbReference type="SMART" id="SM00535">
    <property type="entry name" value="RIBOc"/>
    <property type="match status" value="1"/>
</dbReference>
<feature type="domain" description="RNase III" evidence="12">
    <location>
        <begin position="12"/>
        <end position="138"/>
    </location>
</feature>
<comment type="function">
    <text evidence="9">Digests double-stranded RNA. Involved in the processing of primary rRNA transcript to yield the immediate precursors to the large and small rRNAs (23S and 16S). Processes some mRNAs, and tRNAs when they are encoded in the rRNA operon. Processes pre-crRNA and tracrRNA of type II CRISPR loci if present in the organism.</text>
</comment>
<comment type="catalytic activity">
    <reaction evidence="1 9">
        <text>Endonucleolytic cleavage to 5'-phosphomonoester.</text>
        <dbReference type="EC" id="3.1.26.3"/>
    </reaction>
</comment>
<dbReference type="InterPro" id="IPR011907">
    <property type="entry name" value="RNase_III"/>
</dbReference>
<dbReference type="GO" id="GO:0005737">
    <property type="term" value="C:cytoplasm"/>
    <property type="evidence" value="ECO:0007669"/>
    <property type="project" value="UniProtKB-SubCell"/>
</dbReference>
<evidence type="ECO:0000256" key="2">
    <source>
        <dbReference type="ARBA" id="ARBA00010183"/>
    </source>
</evidence>
<comment type="cofactor">
    <cofactor evidence="9">
        <name>Mg(2+)</name>
        <dbReference type="ChEBI" id="CHEBI:18420"/>
    </cofactor>
</comment>
<keyword evidence="9" id="KW-0479">Metal-binding</keyword>
<feature type="active site" evidence="9">
    <location>
        <position position="55"/>
    </location>
</feature>
<feature type="binding site" evidence="9">
    <location>
        <position position="124"/>
    </location>
    <ligand>
        <name>Mg(2+)</name>
        <dbReference type="ChEBI" id="CHEBI:18420"/>
    </ligand>
</feature>
<dbReference type="InterPro" id="IPR014720">
    <property type="entry name" value="dsRBD_dom"/>
</dbReference>
<sequence length="269" mass="27986">MADGTTGSGADLTAFTERLGVDLDPEALRLALTHRSYAFENGDLPTNERLEFLGDAVLGLAVTDVLFRDNPDLPEGRLAKMRSAVVNTRALATVARDLGVGEYLLLGRGEQVTGGRDKDSILADALEAIIGAVYSTLGPETAAAFVRRIVGPMLDDAIRLGAGMDWKTTLQETAAQRGLGAVSYEVTGVGPDHQREFTALAQVGGITRGSGVGPNKKTAEARAAEAAVRAIVDGERLAAGRSRGVPDTEASRPHGEPEPAGDAASPAQS</sequence>
<dbReference type="SMART" id="SM00358">
    <property type="entry name" value="DSRM"/>
    <property type="match status" value="1"/>
</dbReference>
<keyword evidence="4 9" id="KW-0507">mRNA processing</keyword>
<comment type="subunit">
    <text evidence="9">Homodimer.</text>
</comment>
<keyword evidence="3 9" id="KW-0698">rRNA processing</keyword>
<feature type="region of interest" description="Disordered" evidence="10">
    <location>
        <begin position="235"/>
        <end position="269"/>
    </location>
</feature>
<dbReference type="FunFam" id="1.10.1520.10:FF:000001">
    <property type="entry name" value="Ribonuclease 3"/>
    <property type="match status" value="1"/>
</dbReference>
<dbReference type="HAMAP" id="MF_00104">
    <property type="entry name" value="RNase_III"/>
    <property type="match status" value="1"/>
</dbReference>
<dbReference type="Pfam" id="PF14622">
    <property type="entry name" value="Ribonucleas_3_3"/>
    <property type="match status" value="1"/>
</dbReference>
<proteinExistence type="inferred from homology"/>
<evidence type="ECO:0000256" key="8">
    <source>
        <dbReference type="ARBA" id="ARBA00022884"/>
    </source>
</evidence>
<dbReference type="PROSITE" id="PS50137">
    <property type="entry name" value="DS_RBD"/>
    <property type="match status" value="1"/>
</dbReference>
<name>A0A8J2TV95_9MICO</name>
<dbReference type="SUPFAM" id="SSF54768">
    <property type="entry name" value="dsRNA-binding domain-like"/>
    <property type="match status" value="1"/>
</dbReference>
<keyword evidence="8 9" id="KW-0694">RNA-binding</keyword>
<evidence type="ECO:0000256" key="5">
    <source>
        <dbReference type="ARBA" id="ARBA00022722"/>
    </source>
</evidence>
<dbReference type="CDD" id="cd10845">
    <property type="entry name" value="DSRM_RNAse_III_family"/>
    <property type="match status" value="1"/>
</dbReference>
<dbReference type="SUPFAM" id="SSF69065">
    <property type="entry name" value="RNase III domain-like"/>
    <property type="match status" value="1"/>
</dbReference>
<dbReference type="Gene3D" id="1.10.1520.10">
    <property type="entry name" value="Ribonuclease III domain"/>
    <property type="match status" value="1"/>
</dbReference>
<feature type="binding site" evidence="9">
    <location>
        <position position="127"/>
    </location>
    <ligand>
        <name>Mg(2+)</name>
        <dbReference type="ChEBI" id="CHEBI:18420"/>
    </ligand>
</feature>
<dbReference type="Pfam" id="PF00035">
    <property type="entry name" value="dsrm"/>
    <property type="match status" value="1"/>
</dbReference>
<keyword evidence="9" id="KW-0460">Magnesium</keyword>
<dbReference type="GO" id="GO:0010468">
    <property type="term" value="P:regulation of gene expression"/>
    <property type="evidence" value="ECO:0007669"/>
    <property type="project" value="TreeGrafter"/>
</dbReference>
<keyword evidence="6 9" id="KW-0255">Endonuclease</keyword>